<dbReference type="PANTHER" id="PTHR10322">
    <property type="entry name" value="DNA POLYMERASE CATALYTIC SUBUNIT"/>
    <property type="match status" value="1"/>
</dbReference>
<comment type="similarity">
    <text evidence="3 20">Belongs to the DNA polymerase type-B family.</text>
</comment>
<evidence type="ECO:0000259" key="22">
    <source>
        <dbReference type="Pfam" id="PF03104"/>
    </source>
</evidence>
<keyword evidence="7 20" id="KW-0235">DNA replication</keyword>
<evidence type="ECO:0000256" key="9">
    <source>
        <dbReference type="ARBA" id="ARBA00022723"/>
    </source>
</evidence>
<gene>
    <name evidence="25" type="ORF">PhCBS80983_g04145</name>
</gene>
<proteinExistence type="inferred from homology"/>
<dbReference type="InterPro" id="IPR017964">
    <property type="entry name" value="DNA-dir_DNA_pol_B_CS"/>
</dbReference>
<dbReference type="AlphaFoldDB" id="A0A507E111"/>
<keyword evidence="6 20" id="KW-0548">Nucleotidyltransferase</keyword>
<keyword evidence="13" id="KW-0269">Exonuclease</keyword>
<protein>
    <recommendedName>
        <fullName evidence="20">DNA polymerase</fullName>
        <ecNumber evidence="20">2.7.7.7</ecNumber>
    </recommendedName>
</protein>
<dbReference type="Pfam" id="PF00136">
    <property type="entry name" value="DNA_pol_B"/>
    <property type="match status" value="1"/>
</dbReference>
<evidence type="ECO:0000256" key="6">
    <source>
        <dbReference type="ARBA" id="ARBA00022695"/>
    </source>
</evidence>
<keyword evidence="5 20" id="KW-0808">Transferase</keyword>
<evidence type="ECO:0000256" key="1">
    <source>
        <dbReference type="ARBA" id="ARBA00001966"/>
    </source>
</evidence>
<dbReference type="GO" id="GO:0003677">
    <property type="term" value="F:DNA binding"/>
    <property type="evidence" value="ECO:0007669"/>
    <property type="project" value="UniProtKB-KW"/>
</dbReference>
<keyword evidence="17 20" id="KW-0238">DNA-binding</keyword>
<evidence type="ECO:0000259" key="21">
    <source>
        <dbReference type="Pfam" id="PF00136"/>
    </source>
</evidence>
<reference evidence="25 26" key="1">
    <citation type="journal article" date="2019" name="Sci. Rep.">
        <title>Comparative genomics of chytrid fungi reveal insights into the obligate biotrophic and pathogenic lifestyle of Synchytrium endobioticum.</title>
        <authorList>
            <person name="van de Vossenberg B.T.L.H."/>
            <person name="Warris S."/>
            <person name="Nguyen H.D.T."/>
            <person name="van Gent-Pelzer M.P.E."/>
            <person name="Joly D.L."/>
            <person name="van de Geest H.C."/>
            <person name="Bonants P.J.M."/>
            <person name="Smith D.S."/>
            <person name="Levesque C.A."/>
            <person name="van der Lee T.A.J."/>
        </authorList>
    </citation>
    <scope>NUCLEOTIDE SEQUENCE [LARGE SCALE GENOMIC DNA]</scope>
    <source>
        <strain evidence="25 26">CBS 809.83</strain>
    </source>
</reference>
<dbReference type="PROSITE" id="PS00116">
    <property type="entry name" value="DNA_POLYMERASE_B"/>
    <property type="match status" value="1"/>
</dbReference>
<dbReference type="Gene3D" id="1.10.132.60">
    <property type="entry name" value="DNA polymerase family B, C-terminal domain"/>
    <property type="match status" value="1"/>
</dbReference>
<comment type="subcellular location">
    <subcellularLocation>
        <location evidence="2 20">Nucleus</location>
    </subcellularLocation>
</comment>
<dbReference type="GO" id="GO:0008270">
    <property type="term" value="F:zinc ion binding"/>
    <property type="evidence" value="ECO:0007669"/>
    <property type="project" value="UniProtKB-KW"/>
</dbReference>
<dbReference type="FunFam" id="3.30.420.10:FF:000351">
    <property type="entry name" value="DNA polymerase"/>
    <property type="match status" value="1"/>
</dbReference>
<dbReference type="GO" id="GO:0000166">
    <property type="term" value="F:nucleotide binding"/>
    <property type="evidence" value="ECO:0007669"/>
    <property type="project" value="InterPro"/>
</dbReference>
<evidence type="ECO:0000256" key="20">
    <source>
        <dbReference type="RuleBase" id="RU000442"/>
    </source>
</evidence>
<keyword evidence="9 20" id="KW-0479">Metal-binding</keyword>
<dbReference type="GO" id="GO:0043625">
    <property type="term" value="C:delta DNA polymerase complex"/>
    <property type="evidence" value="ECO:0007669"/>
    <property type="project" value="TreeGrafter"/>
</dbReference>
<dbReference type="Pfam" id="PF14260">
    <property type="entry name" value="zf-C4pol"/>
    <property type="match status" value="1"/>
</dbReference>
<evidence type="ECO:0000256" key="11">
    <source>
        <dbReference type="ARBA" id="ARBA00022801"/>
    </source>
</evidence>
<feature type="domain" description="DNA-directed DNA polymerase family B multifunctional" evidence="21">
    <location>
        <begin position="534"/>
        <end position="967"/>
    </location>
</feature>
<dbReference type="InterPro" id="IPR012337">
    <property type="entry name" value="RNaseH-like_sf"/>
</dbReference>
<dbReference type="GO" id="GO:0008296">
    <property type="term" value="F:3'-5'-DNA exonuclease activity"/>
    <property type="evidence" value="ECO:0007669"/>
    <property type="project" value="TreeGrafter"/>
</dbReference>
<dbReference type="GO" id="GO:0006297">
    <property type="term" value="P:nucleotide-excision repair, DNA gap filling"/>
    <property type="evidence" value="ECO:0007669"/>
    <property type="project" value="TreeGrafter"/>
</dbReference>
<feature type="domain" description="C4-type zinc-finger of DNA polymerase delta" evidence="23">
    <location>
        <begin position="1004"/>
        <end position="1081"/>
    </location>
</feature>
<comment type="cofactor">
    <cofactor evidence="1 20">
        <name>[4Fe-4S] cluster</name>
        <dbReference type="ChEBI" id="CHEBI:49883"/>
    </cofactor>
</comment>
<keyword evidence="18 20" id="KW-0539">Nucleus</keyword>
<evidence type="ECO:0000259" key="24">
    <source>
        <dbReference type="Pfam" id="PF24055"/>
    </source>
</evidence>
<evidence type="ECO:0000256" key="5">
    <source>
        <dbReference type="ARBA" id="ARBA00022679"/>
    </source>
</evidence>
<comment type="caution">
    <text evidence="25">The sequence shown here is derived from an EMBL/GenBank/DDBJ whole genome shotgun (WGS) entry which is preliminary data.</text>
</comment>
<keyword evidence="14 20" id="KW-0239">DNA-directed DNA polymerase</keyword>
<dbReference type="SUPFAM" id="SSF56672">
    <property type="entry name" value="DNA/RNA polymerases"/>
    <property type="match status" value="1"/>
</dbReference>
<dbReference type="PANTHER" id="PTHR10322:SF23">
    <property type="entry name" value="DNA POLYMERASE DELTA CATALYTIC SUBUNIT"/>
    <property type="match status" value="1"/>
</dbReference>
<dbReference type="CDD" id="cd05777">
    <property type="entry name" value="DNA_polB_delta_exo"/>
    <property type="match status" value="1"/>
</dbReference>
<keyword evidence="26" id="KW-1185">Reference proteome</keyword>
<dbReference type="GO" id="GO:0006287">
    <property type="term" value="P:base-excision repair, gap-filling"/>
    <property type="evidence" value="ECO:0007669"/>
    <property type="project" value="TreeGrafter"/>
</dbReference>
<dbReference type="InterPro" id="IPR050240">
    <property type="entry name" value="DNA_pol_type-B"/>
</dbReference>
<evidence type="ECO:0000256" key="19">
    <source>
        <dbReference type="ARBA" id="ARBA00049244"/>
    </source>
</evidence>
<dbReference type="EMBL" id="QEAQ01000060">
    <property type="protein sequence ID" value="TPX57005.1"/>
    <property type="molecule type" value="Genomic_DNA"/>
</dbReference>
<dbReference type="InterPro" id="IPR056435">
    <property type="entry name" value="DPOD/Z_N"/>
</dbReference>
<sequence length="1102" mass="124320">MVQVTPAKRKEGAGLVIDRNESLTFTPSVPNPITVPPSLKKRKSTLAAVKEDTPSFEEQLEKLSQSTAKVENPEDLWKRPALNPLDPSVDAIVFQQIDVDDVVQAYPETLANPHSIQEASTVRMFGCTMEGHSVTCHVHGFLPYLYVPAPVNFQPHHKEVLHRALNDWFGANRNNRNVPVVDIEMVLKSSIFGYHGKKKALFLRITFRLQSQISAAKRAFTQGIEVPGFGKVACDTYESNIPYPLRFMIDTKIQGASWVELPPSSYQIRTDNAISSSQIEIDVHYSDIRAHQPEGEWQKIAPLRILSFDIECAGRKGIFPEAQVDPVIQIANMVTIQGENRPFIRNVLTLKNCANIVGTHTMSFDDERDLLRKWSEFVVAMDPDLIIGYNINGFDFPYLLDRAAALKVNDFPYLGRIKMSRTNAKDSRFSSKGLGTRDTKTINLEGRLQMDVLQVMQRDYKLRSYTLNSVCAHFLNEQKEDVHYSIIADLQNGNDETRRRLAIYCLKDAYLPQRLIDKLMCVINYMEMARVTGVPFNYLLTRGQQIKVVSQLYRKAKTEDLLIPAKDAEGSDDVQYEGATVIEPEKGFYEQPIATLDFTSLYPSIMMAHNLCYSTHLETLKDAERHGLVRDKDYKVTPDNAFFVKPSVRKGILPTILEDLLAARKRAKNDLKKETDPFKRAVLDGRQLALKVSANSVYGFTGATIGKLPLLAISSSVTAYGREMIELTKSRVESKYTIENGYEFDAKVIYGDTDSVMVKFGVPTVGEAMKLGREAANYVTGYFEKPINLDFEKVYFPYLLINKKRYAGLYWTSPDKHDKMDTKGIETVRRDSCRLVSSVIETCLKKILVDRDVTGAEEYTKGVISDLLQNKIDLSQLVISKALGKTEYSGKQAHNELAERMRKRDAGSAPAIGDRVAYVIAKGTKNAAAYEKAEDPIYVLENNIPIDTKYYLENQLSKPLMRIFEPILGSKANRLLTGDHTRTISVAAPAIGGLMKFAVKSATCLGCKTVLPRSRDATSSDPAVCEHCRPRLPELYVRHLDAQHELEVRFARLWTQCQRCQGSLHQDVICTAQDCPIFYMRKKAQKDMGETAATVKRFDYAW</sequence>
<dbReference type="FunFam" id="1.10.132.60:FF:000001">
    <property type="entry name" value="DNA polymerase"/>
    <property type="match status" value="1"/>
</dbReference>
<evidence type="ECO:0000313" key="25">
    <source>
        <dbReference type="EMBL" id="TPX57005.1"/>
    </source>
</evidence>
<name>A0A507E111_9FUNG</name>
<keyword evidence="16 20" id="KW-0411">Iron-sulfur</keyword>
<evidence type="ECO:0000256" key="8">
    <source>
        <dbReference type="ARBA" id="ARBA00022722"/>
    </source>
</evidence>
<dbReference type="NCBIfam" id="TIGR00592">
    <property type="entry name" value="pol2"/>
    <property type="match status" value="1"/>
</dbReference>
<dbReference type="GO" id="GO:0045004">
    <property type="term" value="P:DNA replication proofreading"/>
    <property type="evidence" value="ECO:0007669"/>
    <property type="project" value="TreeGrafter"/>
</dbReference>
<evidence type="ECO:0000256" key="4">
    <source>
        <dbReference type="ARBA" id="ARBA00022485"/>
    </source>
</evidence>
<feature type="domain" description="DNA-directed DNA polymerase family B exonuclease" evidence="22">
    <location>
        <begin position="234"/>
        <end position="470"/>
    </location>
</feature>
<keyword evidence="4 20" id="KW-0004">4Fe-4S</keyword>
<dbReference type="Gene3D" id="3.90.1600.10">
    <property type="entry name" value="Palm domain of DNA polymerase"/>
    <property type="match status" value="1"/>
</dbReference>
<dbReference type="InterPro" id="IPR023211">
    <property type="entry name" value="DNA_pol_palm_dom_sf"/>
</dbReference>
<evidence type="ECO:0000256" key="14">
    <source>
        <dbReference type="ARBA" id="ARBA00022932"/>
    </source>
</evidence>
<evidence type="ECO:0000256" key="17">
    <source>
        <dbReference type="ARBA" id="ARBA00023125"/>
    </source>
</evidence>
<dbReference type="CDD" id="cd05533">
    <property type="entry name" value="POLBc_delta"/>
    <property type="match status" value="1"/>
</dbReference>
<dbReference type="PRINTS" id="PR00106">
    <property type="entry name" value="DNAPOLB"/>
</dbReference>
<evidence type="ECO:0000256" key="12">
    <source>
        <dbReference type="ARBA" id="ARBA00022833"/>
    </source>
</evidence>
<dbReference type="SUPFAM" id="SSF53098">
    <property type="entry name" value="Ribonuclease H-like"/>
    <property type="match status" value="1"/>
</dbReference>
<evidence type="ECO:0000256" key="2">
    <source>
        <dbReference type="ARBA" id="ARBA00004123"/>
    </source>
</evidence>
<dbReference type="InterPro" id="IPR042087">
    <property type="entry name" value="DNA_pol_B_thumb"/>
</dbReference>
<dbReference type="InterPro" id="IPR006133">
    <property type="entry name" value="DNA-dir_DNA_pol_B_exonuc"/>
</dbReference>
<dbReference type="STRING" id="109895.A0A507E111"/>
<dbReference type="Gene3D" id="3.30.342.10">
    <property type="entry name" value="DNA Polymerase, chain B, domain 1"/>
    <property type="match status" value="1"/>
</dbReference>
<dbReference type="GO" id="GO:0003887">
    <property type="term" value="F:DNA-directed DNA polymerase activity"/>
    <property type="evidence" value="ECO:0007669"/>
    <property type="project" value="UniProtKB-KW"/>
</dbReference>
<dbReference type="Proteomes" id="UP000318582">
    <property type="component" value="Unassembled WGS sequence"/>
</dbReference>
<keyword evidence="15 20" id="KW-0408">Iron</keyword>
<dbReference type="Gene3D" id="3.30.420.10">
    <property type="entry name" value="Ribonuclease H-like superfamily/Ribonuclease H"/>
    <property type="match status" value="1"/>
</dbReference>
<evidence type="ECO:0000313" key="26">
    <source>
        <dbReference type="Proteomes" id="UP000318582"/>
    </source>
</evidence>
<dbReference type="InterPro" id="IPR043502">
    <property type="entry name" value="DNA/RNA_pol_sf"/>
</dbReference>
<keyword evidence="12 20" id="KW-0862">Zinc</keyword>
<dbReference type="Gene3D" id="1.10.287.690">
    <property type="entry name" value="Helix hairpin bin"/>
    <property type="match status" value="1"/>
</dbReference>
<dbReference type="InterPro" id="IPR006172">
    <property type="entry name" value="DNA-dir_DNA_pol_B"/>
</dbReference>
<evidence type="ECO:0000256" key="3">
    <source>
        <dbReference type="ARBA" id="ARBA00005755"/>
    </source>
</evidence>
<evidence type="ECO:0000256" key="16">
    <source>
        <dbReference type="ARBA" id="ARBA00023014"/>
    </source>
</evidence>
<dbReference type="InterPro" id="IPR025687">
    <property type="entry name" value="Znf-C4pol"/>
</dbReference>
<evidence type="ECO:0000256" key="10">
    <source>
        <dbReference type="ARBA" id="ARBA00022771"/>
    </source>
</evidence>
<keyword evidence="11" id="KW-0378">Hydrolase</keyword>
<keyword evidence="8" id="KW-0540">Nuclease</keyword>
<organism evidence="25 26">
    <name type="scientific">Powellomyces hirtus</name>
    <dbReference type="NCBI Taxonomy" id="109895"/>
    <lineage>
        <taxon>Eukaryota</taxon>
        <taxon>Fungi</taxon>
        <taxon>Fungi incertae sedis</taxon>
        <taxon>Chytridiomycota</taxon>
        <taxon>Chytridiomycota incertae sedis</taxon>
        <taxon>Chytridiomycetes</taxon>
        <taxon>Spizellomycetales</taxon>
        <taxon>Powellomycetaceae</taxon>
        <taxon>Powellomyces</taxon>
    </lineage>
</organism>
<dbReference type="Pfam" id="PF24055">
    <property type="entry name" value="POL3_N"/>
    <property type="match status" value="1"/>
</dbReference>
<dbReference type="SMART" id="SM00486">
    <property type="entry name" value="POLBc"/>
    <property type="match status" value="1"/>
</dbReference>
<dbReference type="Pfam" id="PF03104">
    <property type="entry name" value="DNA_pol_B_exo1"/>
    <property type="match status" value="1"/>
</dbReference>
<dbReference type="InterPro" id="IPR036397">
    <property type="entry name" value="RNaseH_sf"/>
</dbReference>
<dbReference type="InterPro" id="IPR006134">
    <property type="entry name" value="DNA-dir_DNA_pol_B_multi_dom"/>
</dbReference>
<evidence type="ECO:0000256" key="7">
    <source>
        <dbReference type="ARBA" id="ARBA00022705"/>
    </source>
</evidence>
<evidence type="ECO:0000256" key="15">
    <source>
        <dbReference type="ARBA" id="ARBA00023004"/>
    </source>
</evidence>
<evidence type="ECO:0000259" key="23">
    <source>
        <dbReference type="Pfam" id="PF14260"/>
    </source>
</evidence>
<comment type="catalytic activity">
    <reaction evidence="19 20">
        <text>DNA(n) + a 2'-deoxyribonucleoside 5'-triphosphate = DNA(n+1) + diphosphate</text>
        <dbReference type="Rhea" id="RHEA:22508"/>
        <dbReference type="Rhea" id="RHEA-COMP:17339"/>
        <dbReference type="Rhea" id="RHEA-COMP:17340"/>
        <dbReference type="ChEBI" id="CHEBI:33019"/>
        <dbReference type="ChEBI" id="CHEBI:61560"/>
        <dbReference type="ChEBI" id="CHEBI:173112"/>
        <dbReference type="EC" id="2.7.7.7"/>
    </reaction>
</comment>
<dbReference type="GO" id="GO:0051539">
    <property type="term" value="F:4 iron, 4 sulfur cluster binding"/>
    <property type="evidence" value="ECO:0007669"/>
    <property type="project" value="UniProtKB-KW"/>
</dbReference>
<dbReference type="EC" id="2.7.7.7" evidence="20"/>
<feature type="domain" description="DNA polymerase delta/zeta catalytic subunit N-terminal" evidence="24">
    <location>
        <begin position="140"/>
        <end position="208"/>
    </location>
</feature>
<evidence type="ECO:0000256" key="13">
    <source>
        <dbReference type="ARBA" id="ARBA00022839"/>
    </source>
</evidence>
<keyword evidence="10 20" id="KW-0863">Zinc-finger</keyword>
<dbReference type="FunFam" id="1.10.287.690:FF:000001">
    <property type="entry name" value="DNA polymerase"/>
    <property type="match status" value="1"/>
</dbReference>
<accession>A0A507E111</accession>
<evidence type="ECO:0000256" key="18">
    <source>
        <dbReference type="ARBA" id="ARBA00023242"/>
    </source>
</evidence>